<organism evidence="1 2">
    <name type="scientific">Melastoma candidum</name>
    <dbReference type="NCBI Taxonomy" id="119954"/>
    <lineage>
        <taxon>Eukaryota</taxon>
        <taxon>Viridiplantae</taxon>
        <taxon>Streptophyta</taxon>
        <taxon>Embryophyta</taxon>
        <taxon>Tracheophyta</taxon>
        <taxon>Spermatophyta</taxon>
        <taxon>Magnoliopsida</taxon>
        <taxon>eudicotyledons</taxon>
        <taxon>Gunneridae</taxon>
        <taxon>Pentapetalae</taxon>
        <taxon>rosids</taxon>
        <taxon>malvids</taxon>
        <taxon>Myrtales</taxon>
        <taxon>Melastomataceae</taxon>
        <taxon>Melastomatoideae</taxon>
        <taxon>Melastomateae</taxon>
        <taxon>Melastoma</taxon>
    </lineage>
</organism>
<evidence type="ECO:0000313" key="1">
    <source>
        <dbReference type="EMBL" id="KAI4303179.1"/>
    </source>
</evidence>
<keyword evidence="2" id="KW-1185">Reference proteome</keyword>
<comment type="caution">
    <text evidence="1">The sequence shown here is derived from an EMBL/GenBank/DDBJ whole genome shotgun (WGS) entry which is preliminary data.</text>
</comment>
<reference evidence="2" key="1">
    <citation type="journal article" date="2023" name="Front. Plant Sci.">
        <title>Chromosomal-level genome assembly of Melastoma candidum provides insights into trichome evolution.</title>
        <authorList>
            <person name="Zhong Y."/>
            <person name="Wu W."/>
            <person name="Sun C."/>
            <person name="Zou P."/>
            <person name="Liu Y."/>
            <person name="Dai S."/>
            <person name="Zhou R."/>
        </authorList>
    </citation>
    <scope>NUCLEOTIDE SEQUENCE [LARGE SCALE GENOMIC DNA]</scope>
</reference>
<sequence length="160" mass="17910">MGVVTNHLEIVSSVPPEKIFKAFVLEADVLLPKIVPQIFQSFEILEGDGGAGTVKKITFGDAVKFKHAKHRIDLLDKEKFIYHYSWVEGDILSLHHYEKISYEMKVESGPDGGSIFKNATIYHTHGDGKVSEELLKEDNEKIFGLFKAVEGYVLANPAAY</sequence>
<gene>
    <name evidence="1" type="ORF">MLD38_038841</name>
</gene>
<dbReference type="Proteomes" id="UP001057402">
    <property type="component" value="Chromosome 12"/>
</dbReference>
<dbReference type="EMBL" id="CM042891">
    <property type="protein sequence ID" value="KAI4303179.1"/>
    <property type="molecule type" value="Genomic_DNA"/>
</dbReference>
<protein>
    <submittedName>
        <fullName evidence="1">Uncharacterized protein</fullName>
    </submittedName>
</protein>
<evidence type="ECO:0000313" key="2">
    <source>
        <dbReference type="Proteomes" id="UP001057402"/>
    </source>
</evidence>
<name>A0ACB9L1G7_9MYRT</name>
<proteinExistence type="predicted"/>
<accession>A0ACB9L1G7</accession>